<dbReference type="InterPro" id="IPR011530">
    <property type="entry name" value="rRNA_adenine_dimethylase"/>
</dbReference>
<keyword evidence="6 8" id="KW-0694">RNA-binding</keyword>
<evidence type="ECO:0000256" key="7">
    <source>
        <dbReference type="ARBA" id="ARBA00049167"/>
    </source>
</evidence>
<sequence>MANNIEIGSPTRTRAIMEAYGLHFKKSLGQNFLTDINILRKIVTSAEITTADDVIEIGPGIGALTEQLAQNAHQVLALEIDQRLIPVLGETLAPYNNVTVVNQDVLQANLSQLVATHFTGDRPLKVVANLPYYITTKIIMNLLDSGVALDKIVIMVQKEVADRLAATPQTKDYGSLSVAVQYAMDVQTAFIVPKTVFVPQPKVDSAIAVLTRKTEAQVQPQDESHFRTLVKGSFMHRRKSLWNNLQGLYGKDADVKAKMQTALTKAEIAPSVRAEALTVEDFIRLSDCLLAAGVIAK</sequence>
<dbReference type="PROSITE" id="PS01131">
    <property type="entry name" value="RRNA_A_DIMETH"/>
    <property type="match status" value="1"/>
</dbReference>
<gene>
    <name evidence="8 11" type="primary">rsmA</name>
    <name evidence="8" type="synonym">ksgA</name>
    <name evidence="11" type="ORF">GTO87_01190</name>
</gene>
<proteinExistence type="inferred from homology"/>
<dbReference type="Proteomes" id="UP000510886">
    <property type="component" value="Chromosome"/>
</dbReference>
<evidence type="ECO:0000256" key="5">
    <source>
        <dbReference type="ARBA" id="ARBA00022691"/>
    </source>
</evidence>
<evidence type="ECO:0000256" key="2">
    <source>
        <dbReference type="ARBA" id="ARBA00022552"/>
    </source>
</evidence>
<dbReference type="Gene3D" id="1.10.8.100">
    <property type="entry name" value="Ribosomal RNA adenine dimethylase-like, domain 2"/>
    <property type="match status" value="1"/>
</dbReference>
<dbReference type="KEGG" id="lsw:GTO87_01190"/>
<keyword evidence="2 8" id="KW-0698">rRNA processing</keyword>
<dbReference type="InterPro" id="IPR020598">
    <property type="entry name" value="rRNA_Ade_methylase_Trfase_N"/>
</dbReference>
<organism evidence="11 12">
    <name type="scientific">Ligilactobacillus saerimneri</name>
    <dbReference type="NCBI Taxonomy" id="228229"/>
    <lineage>
        <taxon>Bacteria</taxon>
        <taxon>Bacillati</taxon>
        <taxon>Bacillota</taxon>
        <taxon>Bacilli</taxon>
        <taxon>Lactobacillales</taxon>
        <taxon>Lactobacillaceae</taxon>
        <taxon>Ligilactobacillus</taxon>
    </lineage>
</organism>
<feature type="domain" description="Ribosomal RNA adenine methylase transferase N-terminal" evidence="10">
    <location>
        <begin position="38"/>
        <end position="214"/>
    </location>
</feature>
<dbReference type="InterPro" id="IPR029063">
    <property type="entry name" value="SAM-dependent_MTases_sf"/>
</dbReference>
<dbReference type="InterPro" id="IPR023165">
    <property type="entry name" value="rRNA_Ade_diMease-like_C"/>
</dbReference>
<dbReference type="AlphaFoldDB" id="A0A7H9EIT3"/>
<dbReference type="PANTHER" id="PTHR11727">
    <property type="entry name" value="DIMETHYLADENOSINE TRANSFERASE"/>
    <property type="match status" value="1"/>
</dbReference>
<dbReference type="Pfam" id="PF00398">
    <property type="entry name" value="RrnaAD"/>
    <property type="match status" value="1"/>
</dbReference>
<evidence type="ECO:0000256" key="6">
    <source>
        <dbReference type="ARBA" id="ARBA00022884"/>
    </source>
</evidence>
<dbReference type="CDD" id="cd02440">
    <property type="entry name" value="AdoMet_MTases"/>
    <property type="match status" value="1"/>
</dbReference>
<dbReference type="InterPro" id="IPR001737">
    <property type="entry name" value="KsgA/Erm"/>
</dbReference>
<name>A0A7H9EIT3_9LACO</name>
<dbReference type="EMBL" id="CP047418">
    <property type="protein sequence ID" value="QLL77359.1"/>
    <property type="molecule type" value="Genomic_DNA"/>
</dbReference>
<evidence type="ECO:0000313" key="12">
    <source>
        <dbReference type="Proteomes" id="UP000510886"/>
    </source>
</evidence>
<dbReference type="NCBIfam" id="TIGR00755">
    <property type="entry name" value="ksgA"/>
    <property type="match status" value="1"/>
</dbReference>
<dbReference type="Gene3D" id="3.40.50.150">
    <property type="entry name" value="Vaccinia Virus protein VP39"/>
    <property type="match status" value="1"/>
</dbReference>
<dbReference type="PROSITE" id="PS51689">
    <property type="entry name" value="SAM_RNA_A_N6_MT"/>
    <property type="match status" value="1"/>
</dbReference>
<comment type="catalytic activity">
    <reaction evidence="7">
        <text>adenosine(2085) in 23S rRNA + 2 S-adenosyl-L-methionine = N(6)-dimethyladenosine(2085) in 23S rRNA + 2 S-adenosyl-L-homocysteine + 2 H(+)</text>
        <dbReference type="Rhea" id="RHEA:42784"/>
        <dbReference type="Rhea" id="RHEA-COMP:10237"/>
        <dbReference type="Rhea" id="RHEA-COMP:10238"/>
        <dbReference type="ChEBI" id="CHEBI:15378"/>
        <dbReference type="ChEBI" id="CHEBI:57856"/>
        <dbReference type="ChEBI" id="CHEBI:59789"/>
        <dbReference type="ChEBI" id="CHEBI:74411"/>
        <dbReference type="ChEBI" id="CHEBI:74493"/>
        <dbReference type="EC" id="2.1.1.184"/>
    </reaction>
</comment>
<dbReference type="GO" id="GO:0052908">
    <property type="term" value="F:16S rRNA (adenine(1518)-N(6)/adenine(1519)-N(6))-dimethyltransferase activity"/>
    <property type="evidence" value="ECO:0007669"/>
    <property type="project" value="UniProtKB-EC"/>
</dbReference>
<feature type="binding site" evidence="8 9">
    <location>
        <position position="33"/>
    </location>
    <ligand>
        <name>S-adenosyl-L-methionine</name>
        <dbReference type="ChEBI" id="CHEBI:59789"/>
    </ligand>
</feature>
<evidence type="ECO:0000256" key="8">
    <source>
        <dbReference type="HAMAP-Rule" id="MF_00607"/>
    </source>
</evidence>
<comment type="subcellular location">
    <subcellularLocation>
        <location evidence="8">Cytoplasm</location>
    </subcellularLocation>
</comment>
<dbReference type="FunFam" id="3.40.50.150:FF:000023">
    <property type="entry name" value="Ribosomal RNA small subunit methyltransferase A"/>
    <property type="match status" value="1"/>
</dbReference>
<dbReference type="GO" id="GO:0052910">
    <property type="term" value="F:23S rRNA (adenine(2085)-N(6))-dimethyltransferase activity"/>
    <property type="evidence" value="ECO:0007669"/>
    <property type="project" value="UniProtKB-EC"/>
</dbReference>
<keyword evidence="1 8" id="KW-0963">Cytoplasm</keyword>
<keyword evidence="3 8" id="KW-0489">Methyltransferase</keyword>
<dbReference type="GO" id="GO:0005829">
    <property type="term" value="C:cytosol"/>
    <property type="evidence" value="ECO:0007669"/>
    <property type="project" value="TreeGrafter"/>
</dbReference>
<feature type="binding site" evidence="8 9">
    <location>
        <position position="79"/>
    </location>
    <ligand>
        <name>S-adenosyl-L-methionine</name>
        <dbReference type="ChEBI" id="CHEBI:59789"/>
    </ligand>
</feature>
<feature type="binding site" evidence="8 9">
    <location>
        <position position="104"/>
    </location>
    <ligand>
        <name>S-adenosyl-L-methionine</name>
        <dbReference type="ChEBI" id="CHEBI:59789"/>
    </ligand>
</feature>
<comment type="similarity">
    <text evidence="8">Belongs to the class I-like SAM-binding methyltransferase superfamily. rRNA adenine N(6)-methyltransferase family. RsmA subfamily.</text>
</comment>
<keyword evidence="4 8" id="KW-0808">Transferase</keyword>
<dbReference type="RefSeq" id="WP_180849237.1">
    <property type="nucleotide sequence ID" value="NZ_CP047418.1"/>
</dbReference>
<evidence type="ECO:0000256" key="3">
    <source>
        <dbReference type="ARBA" id="ARBA00022603"/>
    </source>
</evidence>
<protein>
    <recommendedName>
        <fullName evidence="8">Ribosomal RNA small subunit methyltransferase A</fullName>
        <ecNumber evidence="8">2.1.1.182</ecNumber>
    </recommendedName>
    <alternativeName>
        <fullName evidence="8">16S rRNA (adenine(1518)-N(6)/adenine(1519)-N(6))-dimethyltransferase</fullName>
    </alternativeName>
    <alternativeName>
        <fullName evidence="8">16S rRNA dimethyladenosine transferase</fullName>
    </alternativeName>
    <alternativeName>
        <fullName evidence="8">16S rRNA dimethylase</fullName>
    </alternativeName>
    <alternativeName>
        <fullName evidence="8">S-adenosylmethionine-6-N', N'-adenosyl(rRNA) dimethyltransferase</fullName>
    </alternativeName>
</protein>
<dbReference type="HAMAP" id="MF_00607">
    <property type="entry name" value="16SrRNA_methyltr_A"/>
    <property type="match status" value="1"/>
</dbReference>
<comment type="function">
    <text evidence="8">Specifically dimethylates two adjacent adenosines (A1518 and A1519) in the loop of a conserved hairpin near the 3'-end of 16S rRNA in the 30S particle. May play a critical role in biogenesis of 30S subunits.</text>
</comment>
<reference evidence="11 12" key="1">
    <citation type="submission" date="2020-01" db="EMBL/GenBank/DDBJ databases">
        <title>Complete and circular genome sequences of six lactobacillus isolates from horses.</title>
        <authorList>
            <person name="Hassan H.M."/>
        </authorList>
    </citation>
    <scope>NUCLEOTIDE SEQUENCE [LARGE SCALE GENOMIC DNA]</scope>
    <source>
        <strain evidence="11 12">1A</strain>
    </source>
</reference>
<dbReference type="InterPro" id="IPR020596">
    <property type="entry name" value="rRNA_Ade_Mease_Trfase_CS"/>
</dbReference>
<feature type="binding site" evidence="8 9">
    <location>
        <position position="31"/>
    </location>
    <ligand>
        <name>S-adenosyl-L-methionine</name>
        <dbReference type="ChEBI" id="CHEBI:59789"/>
    </ligand>
</feature>
<comment type="catalytic activity">
    <reaction evidence="8">
        <text>adenosine(1518)/adenosine(1519) in 16S rRNA + 4 S-adenosyl-L-methionine = N(6)-dimethyladenosine(1518)/N(6)-dimethyladenosine(1519) in 16S rRNA + 4 S-adenosyl-L-homocysteine + 4 H(+)</text>
        <dbReference type="Rhea" id="RHEA:19609"/>
        <dbReference type="Rhea" id="RHEA-COMP:10232"/>
        <dbReference type="Rhea" id="RHEA-COMP:10233"/>
        <dbReference type="ChEBI" id="CHEBI:15378"/>
        <dbReference type="ChEBI" id="CHEBI:57856"/>
        <dbReference type="ChEBI" id="CHEBI:59789"/>
        <dbReference type="ChEBI" id="CHEBI:74411"/>
        <dbReference type="ChEBI" id="CHEBI:74493"/>
        <dbReference type="EC" id="2.1.1.182"/>
    </reaction>
</comment>
<keyword evidence="5 8" id="KW-0949">S-adenosyl-L-methionine</keyword>
<accession>A0A7H9EIT3</accession>
<feature type="binding site" evidence="8 9">
    <location>
        <position position="58"/>
    </location>
    <ligand>
        <name>S-adenosyl-L-methionine</name>
        <dbReference type="ChEBI" id="CHEBI:59789"/>
    </ligand>
</feature>
<dbReference type="SMART" id="SM00650">
    <property type="entry name" value="rADc"/>
    <property type="match status" value="1"/>
</dbReference>
<evidence type="ECO:0000256" key="9">
    <source>
        <dbReference type="PROSITE-ProRule" id="PRU01026"/>
    </source>
</evidence>
<dbReference type="PANTHER" id="PTHR11727:SF7">
    <property type="entry name" value="DIMETHYLADENOSINE TRANSFERASE-RELATED"/>
    <property type="match status" value="1"/>
</dbReference>
<dbReference type="EC" id="2.1.1.182" evidence="8"/>
<evidence type="ECO:0000256" key="1">
    <source>
        <dbReference type="ARBA" id="ARBA00022490"/>
    </source>
</evidence>
<dbReference type="GO" id="GO:0003723">
    <property type="term" value="F:RNA binding"/>
    <property type="evidence" value="ECO:0007669"/>
    <property type="project" value="UniProtKB-UniRule"/>
</dbReference>
<evidence type="ECO:0000259" key="10">
    <source>
        <dbReference type="SMART" id="SM00650"/>
    </source>
</evidence>
<evidence type="ECO:0000256" key="4">
    <source>
        <dbReference type="ARBA" id="ARBA00022679"/>
    </source>
</evidence>
<evidence type="ECO:0000313" key="11">
    <source>
        <dbReference type="EMBL" id="QLL77359.1"/>
    </source>
</evidence>
<dbReference type="SUPFAM" id="SSF53335">
    <property type="entry name" value="S-adenosyl-L-methionine-dependent methyltransferases"/>
    <property type="match status" value="1"/>
</dbReference>
<feature type="binding site" evidence="8 9">
    <location>
        <position position="129"/>
    </location>
    <ligand>
        <name>S-adenosyl-L-methionine</name>
        <dbReference type="ChEBI" id="CHEBI:59789"/>
    </ligand>
</feature>